<evidence type="ECO:0000313" key="5">
    <source>
        <dbReference type="Proteomes" id="UP000051681"/>
    </source>
</evidence>
<dbReference type="SUPFAM" id="SSF103088">
    <property type="entry name" value="OmpA-like"/>
    <property type="match status" value="1"/>
</dbReference>
<accession>A0A0P1GPE8</accession>
<evidence type="ECO:0000256" key="2">
    <source>
        <dbReference type="SAM" id="Phobius"/>
    </source>
</evidence>
<dbReference type="GO" id="GO:0016020">
    <property type="term" value="C:membrane"/>
    <property type="evidence" value="ECO:0007669"/>
    <property type="project" value="UniProtKB-UniRule"/>
</dbReference>
<sequence>MSDVQHSDRNYRRGAIMGLTIAEAFILIAFALLLLFAFWQWEVEKQNTPEVVAFKELTYEQRQTVLVSAQDGSIEAFIHLKEQGVDFATPASVENPKDKWRFVDQDEVLRLIDAAQKLPEDMQRDLADMVEADKAKDMLSEMAILEDLVDAGKSVEELIASSQVSELIDKSGKSVEELLQTAQIIESLENSGKSMDDILAASDAIDAVNEAGHDLNEILKTAQILESLAASGKSVEELIATAAALEDLEKAGQSLEGISEKIRDAEAQEAALVGTLRSELGGIVSSMGGHIDDTGAIILPDGVLFQQGSATIRPSLKQFLAQACQPWLSTLKQSGVDISEVKIEGHASSEWRSGSSPRAAYLGNLNLSQLRSQAVLRSCLYYVKDPDLLDWSRKHLIAVGYSSVRPVLANGEEDRAASRRVVFSATPNRQSLLEEIEAEAKIARYDRSLFGGWADFDNDCQNTRQELLQELSTGATILARNNCTVVRGKWYDPYTGKTFTDAREVDVDHLVPLKWAWDRGAHSWTAEKREAFANDKANLMVVDRGANREKGANGPLNWLPPLPSYQCQYVTRFRRVVSTYKIILLHEEEGNFNRLQENVCK</sequence>
<gene>
    <name evidence="4" type="ORF">TM5383_01419</name>
</gene>
<dbReference type="PANTHER" id="PTHR24094:SF15">
    <property type="entry name" value="AMP-DEPENDENT SYNTHETASE_LIGASE DOMAIN-CONTAINING PROTEIN-RELATED"/>
    <property type="match status" value="1"/>
</dbReference>
<dbReference type="InterPro" id="IPR006665">
    <property type="entry name" value="OmpA-like"/>
</dbReference>
<dbReference type="RefSeq" id="WP_082645414.1">
    <property type="nucleotide sequence ID" value="NZ_CYSF01000006.1"/>
</dbReference>
<dbReference type="InterPro" id="IPR011089">
    <property type="entry name" value="GmrSD_C"/>
</dbReference>
<keyword evidence="4" id="KW-0969">Cilium</keyword>
<name>A0A0P1GPE8_9RHOB</name>
<organism evidence="4 5">
    <name type="scientific">Thalassovita mediterranea</name>
    <dbReference type="NCBI Taxonomy" id="340021"/>
    <lineage>
        <taxon>Bacteria</taxon>
        <taxon>Pseudomonadati</taxon>
        <taxon>Pseudomonadota</taxon>
        <taxon>Alphaproteobacteria</taxon>
        <taxon>Rhodobacterales</taxon>
        <taxon>Roseobacteraceae</taxon>
        <taxon>Thalassovita</taxon>
    </lineage>
</organism>
<dbReference type="Proteomes" id="UP000051681">
    <property type="component" value="Unassembled WGS sequence"/>
</dbReference>
<keyword evidence="4" id="KW-0966">Cell projection</keyword>
<evidence type="ECO:0000256" key="1">
    <source>
        <dbReference type="PROSITE-ProRule" id="PRU00473"/>
    </source>
</evidence>
<evidence type="ECO:0000259" key="3">
    <source>
        <dbReference type="PROSITE" id="PS51123"/>
    </source>
</evidence>
<reference evidence="4 5" key="1">
    <citation type="submission" date="2015-09" db="EMBL/GenBank/DDBJ databases">
        <authorList>
            <consortium name="Swine Surveillance"/>
        </authorList>
    </citation>
    <scope>NUCLEOTIDE SEQUENCE [LARGE SCALE GENOMIC DNA]</scope>
    <source>
        <strain evidence="4 5">CECT 8383</strain>
    </source>
</reference>
<dbReference type="EMBL" id="CYSF01000006">
    <property type="protein sequence ID" value="CUH84213.1"/>
    <property type="molecule type" value="Genomic_DNA"/>
</dbReference>
<dbReference type="OrthoDB" id="9805504at2"/>
<evidence type="ECO:0000313" key="4">
    <source>
        <dbReference type="EMBL" id="CUH84213.1"/>
    </source>
</evidence>
<keyword evidence="5" id="KW-1185">Reference proteome</keyword>
<dbReference type="Pfam" id="PF07510">
    <property type="entry name" value="GmrSD_C"/>
    <property type="match status" value="1"/>
</dbReference>
<dbReference type="Gene3D" id="3.30.1330.60">
    <property type="entry name" value="OmpA-like domain"/>
    <property type="match status" value="1"/>
</dbReference>
<keyword evidence="2" id="KW-0812">Transmembrane</keyword>
<keyword evidence="1 2" id="KW-0472">Membrane</keyword>
<dbReference type="PROSITE" id="PS51123">
    <property type="entry name" value="OMPA_2"/>
    <property type="match status" value="1"/>
</dbReference>
<dbReference type="PANTHER" id="PTHR24094">
    <property type="entry name" value="SECRETED PROTEIN"/>
    <property type="match status" value="1"/>
</dbReference>
<feature type="transmembrane region" description="Helical" evidence="2">
    <location>
        <begin position="21"/>
        <end position="41"/>
    </location>
</feature>
<dbReference type="InterPro" id="IPR036737">
    <property type="entry name" value="OmpA-like_sf"/>
</dbReference>
<keyword evidence="4" id="KW-0282">Flagellum</keyword>
<keyword evidence="2" id="KW-1133">Transmembrane helix</keyword>
<dbReference type="STRING" id="340021.TM5383_01419"/>
<proteinExistence type="predicted"/>
<dbReference type="AlphaFoldDB" id="A0A0P1GPE8"/>
<protein>
    <submittedName>
        <fullName evidence="4">Flagellar motor protein MotS</fullName>
    </submittedName>
</protein>
<feature type="domain" description="OmpA-like" evidence="3">
    <location>
        <begin position="292"/>
        <end position="429"/>
    </location>
</feature>